<dbReference type="AlphaFoldDB" id="A0AAJ1V3M5"/>
<name>A0AAJ1V3M5_9LACT</name>
<proteinExistence type="predicted"/>
<dbReference type="PANTHER" id="PTHR40697:SF2">
    <property type="entry name" value="ATP-NAD KINASE-RELATED"/>
    <property type="match status" value="1"/>
</dbReference>
<dbReference type="InterPro" id="IPR035966">
    <property type="entry name" value="PKF_sf"/>
</dbReference>
<evidence type="ECO:0000313" key="1">
    <source>
        <dbReference type="EMBL" id="MDK7187516.1"/>
    </source>
</evidence>
<organism evidence="1 2">
    <name type="scientific">Facklamia hominis</name>
    <dbReference type="NCBI Taxonomy" id="178214"/>
    <lineage>
        <taxon>Bacteria</taxon>
        <taxon>Bacillati</taxon>
        <taxon>Bacillota</taxon>
        <taxon>Bacilli</taxon>
        <taxon>Lactobacillales</taxon>
        <taxon>Aerococcaceae</taxon>
        <taxon>Facklamia</taxon>
    </lineage>
</organism>
<protein>
    <submittedName>
        <fullName evidence="1">ATP-NAD kinase family protein</fullName>
    </submittedName>
</protein>
<dbReference type="PIRSF" id="PIRSF016907">
    <property type="entry name" value="Kin_ATP-NAD"/>
    <property type="match status" value="1"/>
</dbReference>
<reference evidence="1" key="1">
    <citation type="submission" date="2023-05" db="EMBL/GenBank/DDBJ databases">
        <title>Cataloging the Phylogenetic Diversity of Human Bladder Bacteria.</title>
        <authorList>
            <person name="Du J."/>
        </authorList>
    </citation>
    <scope>NUCLEOTIDE SEQUENCE</scope>
    <source>
        <strain evidence="1">UMB1231</strain>
    </source>
</reference>
<evidence type="ECO:0000313" key="2">
    <source>
        <dbReference type="Proteomes" id="UP001229251"/>
    </source>
</evidence>
<dbReference type="EMBL" id="JASOOE010000010">
    <property type="protein sequence ID" value="MDK7187516.1"/>
    <property type="molecule type" value="Genomic_DNA"/>
</dbReference>
<dbReference type="InterPro" id="IPR002504">
    <property type="entry name" value="NADK"/>
</dbReference>
<dbReference type="InterPro" id="IPR039065">
    <property type="entry name" value="AcoX-like"/>
</dbReference>
<dbReference type="GO" id="GO:0006741">
    <property type="term" value="P:NADP+ biosynthetic process"/>
    <property type="evidence" value="ECO:0007669"/>
    <property type="project" value="InterPro"/>
</dbReference>
<keyword evidence="1" id="KW-0808">Transferase</keyword>
<dbReference type="SUPFAM" id="SSF53784">
    <property type="entry name" value="Phosphofructokinase"/>
    <property type="match status" value="1"/>
</dbReference>
<dbReference type="RefSeq" id="WP_285065981.1">
    <property type="nucleotide sequence ID" value="NZ_JASOOE010000010.1"/>
</dbReference>
<dbReference type="PANTHER" id="PTHR40697">
    <property type="entry name" value="ACETOIN CATABOLISM PROTEIN X"/>
    <property type="match status" value="1"/>
</dbReference>
<dbReference type="GO" id="GO:0003951">
    <property type="term" value="F:NAD+ kinase activity"/>
    <property type="evidence" value="ECO:0007669"/>
    <property type="project" value="InterPro"/>
</dbReference>
<dbReference type="GO" id="GO:0003872">
    <property type="term" value="F:6-phosphofructokinase activity"/>
    <property type="evidence" value="ECO:0007669"/>
    <property type="project" value="InterPro"/>
</dbReference>
<gene>
    <name evidence="1" type="ORF">QP433_05940</name>
</gene>
<dbReference type="Pfam" id="PF01513">
    <property type="entry name" value="NAD_kinase"/>
    <property type="match status" value="1"/>
</dbReference>
<dbReference type="Pfam" id="PF20143">
    <property type="entry name" value="NAD_kinase_C"/>
    <property type="match status" value="1"/>
</dbReference>
<comment type="caution">
    <text evidence="1">The sequence shown here is derived from an EMBL/GenBank/DDBJ whole genome shotgun (WGS) entry which is preliminary data.</text>
</comment>
<sequence>MKKIGLLINPVAGMGGKVGLKGTDGRDVLEEARKRGARPESPLKAGKALEKFLTIKDQVIFYTAAGDMGENQLENLGLNYEVIHHYKGDSQPEDSYQTLEQFKKLDLDLILFSGGDGTARDVTKYIEFSIPAIGIPAGVKIHSGVYAKTPEAAGELALAYLKEGGLPLKEEEVIDIEENAFRRDEIVIAVYGYLKVPYDDSHLQSTKSPTPQSDEGAQTSAALQFIDLMKDDVLYIIGSGSTCYRILEELNLDGTMLGVDLVQNKKLIARDVNEQEMVDAIHKADQVHLVVTPMGGQGYLFGRGNQQLSNKVLELLSKDQITILSTVGKLNSIQGKPLIVYTGDPKVDQQISGYYRIIIGYEQYRMYKVQPAND</sequence>
<dbReference type="InterPro" id="IPR011386">
    <property type="entry name" value="Put_ATP-NAD_kin"/>
</dbReference>
<dbReference type="Proteomes" id="UP001229251">
    <property type="component" value="Unassembled WGS sequence"/>
</dbReference>
<keyword evidence="1" id="KW-0418">Kinase</keyword>
<accession>A0AAJ1V3M5</accession>